<evidence type="ECO:0000256" key="6">
    <source>
        <dbReference type="SAM" id="Phobius"/>
    </source>
</evidence>
<protein>
    <submittedName>
        <fullName evidence="7">Membrane protein</fullName>
    </submittedName>
</protein>
<dbReference type="PANTHER" id="PTHR30250">
    <property type="entry name" value="PST FAMILY PREDICTED COLANIC ACID TRANSPORTER"/>
    <property type="match status" value="1"/>
</dbReference>
<feature type="transmembrane region" description="Helical" evidence="6">
    <location>
        <begin position="146"/>
        <end position="165"/>
    </location>
</feature>
<keyword evidence="3 6" id="KW-0812">Transmembrane</keyword>
<dbReference type="PATRIC" id="fig|1263870.3.peg.4490"/>
<keyword evidence="2" id="KW-1003">Cell membrane</keyword>
<dbReference type="InterPro" id="IPR050833">
    <property type="entry name" value="Poly_Biosynth_Transport"/>
</dbReference>
<feature type="transmembrane region" description="Helical" evidence="6">
    <location>
        <begin position="301"/>
        <end position="321"/>
    </location>
</feature>
<feature type="transmembrane region" description="Helical" evidence="6">
    <location>
        <begin position="37"/>
        <end position="58"/>
    </location>
</feature>
<proteinExistence type="predicted"/>
<gene>
    <name evidence="7" type="ORF">RSSM_04243</name>
</gene>
<name>M5TYN5_9BACT</name>
<feature type="transmembrane region" description="Helical" evidence="6">
    <location>
        <begin position="70"/>
        <end position="93"/>
    </location>
</feature>
<keyword evidence="5 6" id="KW-0472">Membrane</keyword>
<comment type="subcellular location">
    <subcellularLocation>
        <location evidence="1">Cell membrane</location>
        <topology evidence="1">Multi-pass membrane protein</topology>
    </subcellularLocation>
</comment>
<accession>M5TYN5</accession>
<feature type="transmembrane region" description="Helical" evidence="6">
    <location>
        <begin position="177"/>
        <end position="197"/>
    </location>
</feature>
<evidence type="ECO:0000256" key="2">
    <source>
        <dbReference type="ARBA" id="ARBA00022475"/>
    </source>
</evidence>
<feature type="transmembrane region" description="Helical" evidence="6">
    <location>
        <begin position="123"/>
        <end position="140"/>
    </location>
</feature>
<comment type="caution">
    <text evidence="7">The sequence shown here is derived from an EMBL/GenBank/DDBJ whole genome shotgun (WGS) entry which is preliminary data.</text>
</comment>
<feature type="transmembrane region" description="Helical" evidence="6">
    <location>
        <begin position="265"/>
        <end position="286"/>
    </location>
</feature>
<reference evidence="7 8" key="1">
    <citation type="journal article" date="2013" name="Mar. Genomics">
        <title>Expression of sulfatases in Rhodopirellula baltica and the diversity of sulfatases in the genus Rhodopirellula.</title>
        <authorList>
            <person name="Wegner C.E."/>
            <person name="Richter-Heitmann T."/>
            <person name="Klindworth A."/>
            <person name="Klockow C."/>
            <person name="Richter M."/>
            <person name="Achstetter T."/>
            <person name="Glockner F.O."/>
            <person name="Harder J."/>
        </authorList>
    </citation>
    <scope>NUCLEOTIDE SEQUENCE [LARGE SCALE GENOMIC DNA]</scope>
    <source>
        <strain evidence="7 8">SM41</strain>
    </source>
</reference>
<feature type="transmembrane region" description="Helical" evidence="6">
    <location>
        <begin position="375"/>
        <end position="396"/>
    </location>
</feature>
<dbReference type="GO" id="GO:0005886">
    <property type="term" value="C:plasma membrane"/>
    <property type="evidence" value="ECO:0007669"/>
    <property type="project" value="UniProtKB-SubCell"/>
</dbReference>
<feature type="transmembrane region" description="Helical" evidence="6">
    <location>
        <begin position="342"/>
        <end position="363"/>
    </location>
</feature>
<evidence type="ECO:0000256" key="1">
    <source>
        <dbReference type="ARBA" id="ARBA00004651"/>
    </source>
</evidence>
<evidence type="ECO:0000313" key="7">
    <source>
        <dbReference type="EMBL" id="EMI54327.1"/>
    </source>
</evidence>
<dbReference type="PANTHER" id="PTHR30250:SF11">
    <property type="entry name" value="O-ANTIGEN TRANSPORTER-RELATED"/>
    <property type="match status" value="1"/>
</dbReference>
<organism evidence="7 8">
    <name type="scientific">Rhodopirellula sallentina SM41</name>
    <dbReference type="NCBI Taxonomy" id="1263870"/>
    <lineage>
        <taxon>Bacteria</taxon>
        <taxon>Pseudomonadati</taxon>
        <taxon>Planctomycetota</taxon>
        <taxon>Planctomycetia</taxon>
        <taxon>Pirellulales</taxon>
        <taxon>Pirellulaceae</taxon>
        <taxon>Rhodopirellula</taxon>
    </lineage>
</organism>
<dbReference type="EMBL" id="ANOH01000283">
    <property type="protein sequence ID" value="EMI54327.1"/>
    <property type="molecule type" value="Genomic_DNA"/>
</dbReference>
<feature type="transmembrane region" description="Helical" evidence="6">
    <location>
        <begin position="408"/>
        <end position="438"/>
    </location>
</feature>
<evidence type="ECO:0000256" key="4">
    <source>
        <dbReference type="ARBA" id="ARBA00022989"/>
    </source>
</evidence>
<keyword evidence="4 6" id="KW-1133">Transmembrane helix</keyword>
<evidence type="ECO:0000256" key="5">
    <source>
        <dbReference type="ARBA" id="ARBA00023136"/>
    </source>
</evidence>
<evidence type="ECO:0000313" key="8">
    <source>
        <dbReference type="Proteomes" id="UP000011885"/>
    </source>
</evidence>
<dbReference type="Proteomes" id="UP000011885">
    <property type="component" value="Unassembled WGS sequence"/>
</dbReference>
<feature type="transmembrane region" description="Helical" evidence="6">
    <location>
        <begin position="209"/>
        <end position="231"/>
    </location>
</feature>
<sequence>MARPVAENGAVSPSLPVSSLLGKGDGNASAILKLLRLALVFFVRATSASGSLLLAVAITEFATIESLGLFTVLQSGLTFMGLLARGGMGVAYLRAGSRMQLREDLVSLHLVFGIVRNCMVRRGVVLGGIGALAFWGYLQFSSVSGAYVGLFFGACVPASVLLALASEHFKSKSLVDVSLMLTPGVVALLTASTILALTRFEVFAGLVPLWLIVVVYICVYWAVALSALLMVQWVESRCIRKSSCDHAAEELRKITREIQTAGPRFLAIQLLTYGTFGGLFLLAGFFFDGKELGVVRLSERLATPVMLVLSIVNPLIAAPLAQLYGEKKIDQLKLLVWSVSRVCVGLAVLLVLINLAFIDWFLADWVNAGLVSVPLVVVVLLGNAINLACGPLGMVLSMANQEKMLERISLCTMVVTVVLCCLMTFLFGPVGFCLAIAISYSTKNLLMYRVYKKVFFC</sequence>
<keyword evidence="8" id="KW-1185">Reference proteome</keyword>
<evidence type="ECO:0000256" key="3">
    <source>
        <dbReference type="ARBA" id="ARBA00022692"/>
    </source>
</evidence>
<dbReference type="AlphaFoldDB" id="M5TYN5"/>